<evidence type="ECO:0000313" key="8">
    <source>
        <dbReference type="Proteomes" id="UP000295210"/>
    </source>
</evidence>
<protein>
    <submittedName>
        <fullName evidence="7">Histidine kinase/DNA gyrase B/HSP90-like ATPase</fullName>
    </submittedName>
</protein>
<dbReference type="InterPro" id="IPR050482">
    <property type="entry name" value="Sensor_HK_TwoCompSys"/>
</dbReference>
<keyword evidence="1" id="KW-0808">Transferase</keyword>
<dbReference type="InterPro" id="IPR011712">
    <property type="entry name" value="Sig_transdc_His_kin_sub3_dim/P"/>
</dbReference>
<feature type="domain" description="Histidine kinase" evidence="6">
    <location>
        <begin position="414"/>
        <end position="504"/>
    </location>
</feature>
<evidence type="ECO:0000259" key="6">
    <source>
        <dbReference type="PROSITE" id="PS50109"/>
    </source>
</evidence>
<evidence type="ECO:0000256" key="3">
    <source>
        <dbReference type="ARBA" id="ARBA00023012"/>
    </source>
</evidence>
<evidence type="ECO:0000256" key="1">
    <source>
        <dbReference type="ARBA" id="ARBA00022679"/>
    </source>
</evidence>
<keyword evidence="5" id="KW-0812">Transmembrane</keyword>
<dbReference type="PROSITE" id="PS50109">
    <property type="entry name" value="HIS_KIN"/>
    <property type="match status" value="1"/>
</dbReference>
<dbReference type="GO" id="GO:0016020">
    <property type="term" value="C:membrane"/>
    <property type="evidence" value="ECO:0007669"/>
    <property type="project" value="InterPro"/>
</dbReference>
<dbReference type="SMART" id="SM00387">
    <property type="entry name" value="HATPase_c"/>
    <property type="match status" value="1"/>
</dbReference>
<keyword evidence="8" id="KW-1185">Reference proteome</keyword>
<dbReference type="InterPro" id="IPR036890">
    <property type="entry name" value="HATPase_C_sf"/>
</dbReference>
<proteinExistence type="predicted"/>
<evidence type="ECO:0000256" key="5">
    <source>
        <dbReference type="SAM" id="Phobius"/>
    </source>
</evidence>
<evidence type="ECO:0000313" key="7">
    <source>
        <dbReference type="EMBL" id="TCK73576.1"/>
    </source>
</evidence>
<feature type="region of interest" description="Disordered" evidence="4">
    <location>
        <begin position="504"/>
        <end position="523"/>
    </location>
</feature>
<keyword evidence="5" id="KW-0472">Membrane</keyword>
<keyword evidence="2 7" id="KW-0418">Kinase</keyword>
<feature type="compositionally biased region" description="Basic and acidic residues" evidence="4">
    <location>
        <begin position="510"/>
        <end position="523"/>
    </location>
</feature>
<evidence type="ECO:0000256" key="4">
    <source>
        <dbReference type="SAM" id="MobiDB-lite"/>
    </source>
</evidence>
<dbReference type="GO" id="GO:0000155">
    <property type="term" value="F:phosphorelay sensor kinase activity"/>
    <property type="evidence" value="ECO:0007669"/>
    <property type="project" value="InterPro"/>
</dbReference>
<organism evidence="7 8">
    <name type="scientific">Acidipila rosea</name>
    <dbReference type="NCBI Taxonomy" id="768535"/>
    <lineage>
        <taxon>Bacteria</taxon>
        <taxon>Pseudomonadati</taxon>
        <taxon>Acidobacteriota</taxon>
        <taxon>Terriglobia</taxon>
        <taxon>Terriglobales</taxon>
        <taxon>Acidobacteriaceae</taxon>
        <taxon>Acidipila</taxon>
    </lineage>
</organism>
<dbReference type="Gene3D" id="3.30.565.10">
    <property type="entry name" value="Histidine kinase-like ATPase, C-terminal domain"/>
    <property type="match status" value="1"/>
</dbReference>
<feature type="transmembrane region" description="Helical" evidence="5">
    <location>
        <begin position="268"/>
        <end position="291"/>
    </location>
</feature>
<dbReference type="PANTHER" id="PTHR24421:SF62">
    <property type="entry name" value="SENSORY TRANSDUCTION HISTIDINE KINASE"/>
    <property type="match status" value="1"/>
</dbReference>
<dbReference type="AlphaFoldDB" id="A0A4R1L5Z3"/>
<dbReference type="Proteomes" id="UP000295210">
    <property type="component" value="Unassembled WGS sequence"/>
</dbReference>
<dbReference type="EMBL" id="SMGK01000002">
    <property type="protein sequence ID" value="TCK73576.1"/>
    <property type="molecule type" value="Genomic_DNA"/>
</dbReference>
<dbReference type="OrthoDB" id="103958at2"/>
<accession>A0A4R1L5Z3</accession>
<evidence type="ECO:0000256" key="2">
    <source>
        <dbReference type="ARBA" id="ARBA00022777"/>
    </source>
</evidence>
<dbReference type="InterPro" id="IPR005467">
    <property type="entry name" value="His_kinase_dom"/>
</dbReference>
<comment type="caution">
    <text evidence="7">The sequence shown here is derived from an EMBL/GenBank/DDBJ whole genome shotgun (WGS) entry which is preliminary data.</text>
</comment>
<keyword evidence="3" id="KW-0902">Two-component regulatory system</keyword>
<keyword evidence="5" id="KW-1133">Transmembrane helix</keyword>
<dbReference type="Gene3D" id="1.20.5.1930">
    <property type="match status" value="1"/>
</dbReference>
<dbReference type="GO" id="GO:0046983">
    <property type="term" value="F:protein dimerization activity"/>
    <property type="evidence" value="ECO:0007669"/>
    <property type="project" value="InterPro"/>
</dbReference>
<dbReference type="CDD" id="cd16917">
    <property type="entry name" value="HATPase_UhpB-NarQ-NarX-like"/>
    <property type="match status" value="1"/>
</dbReference>
<reference evidence="7 8" key="1">
    <citation type="submission" date="2019-03" db="EMBL/GenBank/DDBJ databases">
        <title>Genomic Encyclopedia of Type Strains, Phase IV (KMG-IV): sequencing the most valuable type-strain genomes for metagenomic binning, comparative biology and taxonomic classification.</title>
        <authorList>
            <person name="Goeker M."/>
        </authorList>
    </citation>
    <scope>NUCLEOTIDE SEQUENCE [LARGE SCALE GENOMIC DNA]</scope>
    <source>
        <strain evidence="7 8">DSM 103428</strain>
    </source>
</reference>
<dbReference type="SUPFAM" id="SSF55874">
    <property type="entry name" value="ATPase domain of HSP90 chaperone/DNA topoisomerase II/histidine kinase"/>
    <property type="match status" value="1"/>
</dbReference>
<dbReference type="Pfam" id="PF07730">
    <property type="entry name" value="HisKA_3"/>
    <property type="match status" value="1"/>
</dbReference>
<dbReference type="Pfam" id="PF02518">
    <property type="entry name" value="HATPase_c"/>
    <property type="match status" value="1"/>
</dbReference>
<dbReference type="PANTHER" id="PTHR24421">
    <property type="entry name" value="NITRATE/NITRITE SENSOR PROTEIN NARX-RELATED"/>
    <property type="match status" value="1"/>
</dbReference>
<sequence length="523" mass="57888">MADAAMRVRNPSRRRMKLLLVNLASVSDVPEKRRVRWQSSALARWLRLSLITITGLCAIGAYADTTQLRSIASIVAPAGDTSNQNVVVRGSVTLSAPGILIIQDQTSALRVEPIEAAQAAIGDEVEVSGRMDYENEPILHGKVKRLWSGSTPLPIAISPDRAAEGQFDLDLVQVTGTLNEVRQLDRNHIELRVEGEHQFYLVLMPSAITSGMRWPTLDSLRKALQPGTVLEFTGILEPRRTLDSKSDGSFAIMLRSAEDIRVLSGPPWWTPVHLLWIFAGIAVIAFAGVVLHIRNLRLRFRAVMEERSRIARDIHDTMAQGFAGIALQLQAAEQVLTRDAASAAQHLALGLQMVRHSRSESHLAIQTLRALSRSESLQNLLRQSATQMTTGTDLRISLSVQGSESRLPYEITAQLYRIGQEAVANAVRHAQASHIRLRIEYRKTAILLEVEDDGIGFNAEGVLDEMQHFGLVGMRERVEALRGKLAIQSSRSGTCLTVEVPRPAHRKIERVHEDSTADSHPHR</sequence>
<name>A0A4R1L5Z3_9BACT</name>
<dbReference type="InterPro" id="IPR003594">
    <property type="entry name" value="HATPase_dom"/>
</dbReference>
<gene>
    <name evidence="7" type="ORF">C7378_1189</name>
</gene>